<evidence type="ECO:0000259" key="1">
    <source>
        <dbReference type="PROSITE" id="PS50142"/>
    </source>
</evidence>
<accession>A0A1V6SHE9</accession>
<dbReference type="GO" id="GO:0006396">
    <property type="term" value="P:RNA processing"/>
    <property type="evidence" value="ECO:0007669"/>
    <property type="project" value="InterPro"/>
</dbReference>
<dbReference type="PROSITE" id="PS50142">
    <property type="entry name" value="RNASE_3_2"/>
    <property type="match status" value="1"/>
</dbReference>
<sequence>MVGRYLFPLPSDEELEDLEEKINYRFNDRALLREALQASAAWNKDGNKTLALVGDKVLDLVIVISGRTKNKPREEIFEMIKQRAGNAYLSKQGFDLGIDKFIVKNPSQTFVGDNVMAATMEAIVGAVYIDCNGQIAPCADVMTALGLSWPE</sequence>
<feature type="domain" description="RNase III" evidence="1">
    <location>
        <begin position="15"/>
        <end position="132"/>
    </location>
</feature>
<dbReference type="CDD" id="cd00593">
    <property type="entry name" value="RIBOc"/>
    <property type="match status" value="1"/>
</dbReference>
<dbReference type="Pfam" id="PF00636">
    <property type="entry name" value="Ribonuclease_3"/>
    <property type="match status" value="1"/>
</dbReference>
<organism evidence="2 3">
    <name type="scientific">Penicillium flavigenum</name>
    <dbReference type="NCBI Taxonomy" id="254877"/>
    <lineage>
        <taxon>Eukaryota</taxon>
        <taxon>Fungi</taxon>
        <taxon>Dikarya</taxon>
        <taxon>Ascomycota</taxon>
        <taxon>Pezizomycotina</taxon>
        <taxon>Eurotiomycetes</taxon>
        <taxon>Eurotiomycetidae</taxon>
        <taxon>Eurotiales</taxon>
        <taxon>Aspergillaceae</taxon>
        <taxon>Penicillium</taxon>
    </lineage>
</organism>
<evidence type="ECO:0000313" key="3">
    <source>
        <dbReference type="Proteomes" id="UP000191342"/>
    </source>
</evidence>
<dbReference type="InterPro" id="IPR036389">
    <property type="entry name" value="RNase_III_sf"/>
</dbReference>
<dbReference type="InterPro" id="IPR000999">
    <property type="entry name" value="RNase_III_dom"/>
</dbReference>
<dbReference type="SUPFAM" id="SSF69065">
    <property type="entry name" value="RNase III domain-like"/>
    <property type="match status" value="1"/>
</dbReference>
<dbReference type="GO" id="GO:0004525">
    <property type="term" value="F:ribonuclease III activity"/>
    <property type="evidence" value="ECO:0007669"/>
    <property type="project" value="InterPro"/>
</dbReference>
<proteinExistence type="predicted"/>
<dbReference type="Proteomes" id="UP000191342">
    <property type="component" value="Unassembled WGS sequence"/>
</dbReference>
<gene>
    <name evidence="2" type="ORF">PENFLA_c049G05728</name>
</gene>
<evidence type="ECO:0000313" key="2">
    <source>
        <dbReference type="EMBL" id="OQE13366.1"/>
    </source>
</evidence>
<dbReference type="Gene3D" id="1.10.1520.10">
    <property type="entry name" value="Ribonuclease III domain"/>
    <property type="match status" value="1"/>
</dbReference>
<dbReference type="EMBL" id="MLQL01000049">
    <property type="protein sequence ID" value="OQE13366.1"/>
    <property type="molecule type" value="Genomic_DNA"/>
</dbReference>
<comment type="caution">
    <text evidence="2">The sequence shown here is derived from an EMBL/GenBank/DDBJ whole genome shotgun (WGS) entry which is preliminary data.</text>
</comment>
<protein>
    <recommendedName>
        <fullName evidence="1">RNase III domain-containing protein</fullName>
    </recommendedName>
</protein>
<reference evidence="3" key="1">
    <citation type="journal article" date="2017" name="Nat. Microbiol.">
        <title>Global analysis of biosynthetic gene clusters reveals vast potential of secondary metabolite production in Penicillium species.</title>
        <authorList>
            <person name="Nielsen J.C."/>
            <person name="Grijseels S."/>
            <person name="Prigent S."/>
            <person name="Ji B."/>
            <person name="Dainat J."/>
            <person name="Nielsen K.F."/>
            <person name="Frisvad J.C."/>
            <person name="Workman M."/>
            <person name="Nielsen J."/>
        </authorList>
    </citation>
    <scope>NUCLEOTIDE SEQUENCE [LARGE SCALE GENOMIC DNA]</scope>
    <source>
        <strain evidence="3">IBT 14082</strain>
    </source>
</reference>
<name>A0A1V6SHE9_9EURO</name>
<keyword evidence="3" id="KW-1185">Reference proteome</keyword>
<dbReference type="STRING" id="254877.A0A1V6SHE9"/>
<dbReference type="OrthoDB" id="67027at2759"/>
<dbReference type="AlphaFoldDB" id="A0A1V6SHE9"/>